<dbReference type="InterPro" id="IPR036890">
    <property type="entry name" value="HATPase_C_sf"/>
</dbReference>
<dbReference type="Pfam" id="PF02518">
    <property type="entry name" value="HATPase_c"/>
    <property type="match status" value="1"/>
</dbReference>
<keyword evidence="9" id="KW-0418">Kinase</keyword>
<dbReference type="GO" id="GO:0030295">
    <property type="term" value="F:protein kinase activator activity"/>
    <property type="evidence" value="ECO:0007669"/>
    <property type="project" value="TreeGrafter"/>
</dbReference>
<keyword evidence="12" id="KW-0902">Two-component regulatory system</keyword>
<keyword evidence="5" id="KW-0597">Phosphoprotein</keyword>
<evidence type="ECO:0000256" key="14">
    <source>
        <dbReference type="SAM" id="Phobius"/>
    </source>
</evidence>
<keyword evidence="6" id="KW-0808">Transferase</keyword>
<dbReference type="GO" id="GO:0000155">
    <property type="term" value="F:phosphorelay sensor kinase activity"/>
    <property type="evidence" value="ECO:0007669"/>
    <property type="project" value="InterPro"/>
</dbReference>
<dbReference type="CDD" id="cd00082">
    <property type="entry name" value="HisKA"/>
    <property type="match status" value="1"/>
</dbReference>
<feature type="transmembrane region" description="Helical" evidence="14">
    <location>
        <begin position="12"/>
        <end position="33"/>
    </location>
</feature>
<dbReference type="PRINTS" id="PR00344">
    <property type="entry name" value="BCTRLSENSOR"/>
</dbReference>
<dbReference type="Pfam" id="PF02743">
    <property type="entry name" value="dCache_1"/>
    <property type="match status" value="1"/>
</dbReference>
<gene>
    <name evidence="17" type="ORF">AVDCRST_MAG18-4648</name>
</gene>
<evidence type="ECO:0000256" key="10">
    <source>
        <dbReference type="ARBA" id="ARBA00022840"/>
    </source>
</evidence>
<dbReference type="AlphaFoldDB" id="A0A6J4VY46"/>
<dbReference type="SUPFAM" id="SSF55874">
    <property type="entry name" value="ATPase domain of HSP90 chaperone/DNA topoisomerase II/histidine kinase"/>
    <property type="match status" value="1"/>
</dbReference>
<dbReference type="Gene3D" id="1.10.287.130">
    <property type="match status" value="1"/>
</dbReference>
<dbReference type="GO" id="GO:0005524">
    <property type="term" value="F:ATP binding"/>
    <property type="evidence" value="ECO:0007669"/>
    <property type="project" value="UniProtKB-KW"/>
</dbReference>
<comment type="catalytic activity">
    <reaction evidence="1">
        <text>ATP + protein L-histidine = ADP + protein N-phospho-L-histidine.</text>
        <dbReference type="EC" id="2.7.13.3"/>
    </reaction>
</comment>
<dbReference type="InterPro" id="IPR003661">
    <property type="entry name" value="HisK_dim/P_dom"/>
</dbReference>
<evidence type="ECO:0000256" key="12">
    <source>
        <dbReference type="ARBA" id="ARBA00023012"/>
    </source>
</evidence>
<dbReference type="SMART" id="SM00304">
    <property type="entry name" value="HAMP"/>
    <property type="match status" value="1"/>
</dbReference>
<feature type="domain" description="Histidine kinase" evidence="15">
    <location>
        <begin position="534"/>
        <end position="764"/>
    </location>
</feature>
<proteinExistence type="predicted"/>
<keyword evidence="11 14" id="KW-1133">Transmembrane helix</keyword>
<evidence type="ECO:0000313" key="17">
    <source>
        <dbReference type="EMBL" id="CAA9589485.1"/>
    </source>
</evidence>
<dbReference type="SUPFAM" id="SSF47384">
    <property type="entry name" value="Homodimeric domain of signal transducing histidine kinase"/>
    <property type="match status" value="1"/>
</dbReference>
<evidence type="ECO:0000256" key="2">
    <source>
        <dbReference type="ARBA" id="ARBA00004651"/>
    </source>
</evidence>
<feature type="transmembrane region" description="Helical" evidence="14">
    <location>
        <begin position="287"/>
        <end position="306"/>
    </location>
</feature>
<dbReference type="InterPro" id="IPR050351">
    <property type="entry name" value="BphY/WalK/GraS-like"/>
</dbReference>
<evidence type="ECO:0000256" key="5">
    <source>
        <dbReference type="ARBA" id="ARBA00022553"/>
    </source>
</evidence>
<name>A0A6J4VY46_9BACT</name>
<accession>A0A6J4VY46</accession>
<keyword evidence="7 14" id="KW-0812">Transmembrane</keyword>
<dbReference type="Gene3D" id="6.10.340.10">
    <property type="match status" value="1"/>
</dbReference>
<keyword evidence="13 14" id="KW-0472">Membrane</keyword>
<dbReference type="GO" id="GO:0005886">
    <property type="term" value="C:plasma membrane"/>
    <property type="evidence" value="ECO:0007669"/>
    <property type="project" value="UniProtKB-SubCell"/>
</dbReference>
<dbReference type="PROSITE" id="PS50109">
    <property type="entry name" value="HIS_KIN"/>
    <property type="match status" value="1"/>
</dbReference>
<dbReference type="InterPro" id="IPR004358">
    <property type="entry name" value="Sig_transdc_His_kin-like_C"/>
</dbReference>
<dbReference type="CDD" id="cd06225">
    <property type="entry name" value="HAMP"/>
    <property type="match status" value="1"/>
</dbReference>
<dbReference type="InterPro" id="IPR003660">
    <property type="entry name" value="HAMP_dom"/>
</dbReference>
<dbReference type="InterPro" id="IPR036097">
    <property type="entry name" value="HisK_dim/P_sf"/>
</dbReference>
<dbReference type="Gene3D" id="3.30.450.20">
    <property type="entry name" value="PAS domain"/>
    <property type="match status" value="1"/>
</dbReference>
<organism evidence="17">
    <name type="scientific">uncultured Thermomicrobiales bacterium</name>
    <dbReference type="NCBI Taxonomy" id="1645740"/>
    <lineage>
        <taxon>Bacteria</taxon>
        <taxon>Pseudomonadati</taxon>
        <taxon>Thermomicrobiota</taxon>
        <taxon>Thermomicrobia</taxon>
        <taxon>Thermomicrobiales</taxon>
        <taxon>environmental samples</taxon>
    </lineage>
</organism>
<dbReference type="EMBL" id="CADCWN010000373">
    <property type="protein sequence ID" value="CAA9589485.1"/>
    <property type="molecule type" value="Genomic_DNA"/>
</dbReference>
<dbReference type="Pfam" id="PF00672">
    <property type="entry name" value="HAMP"/>
    <property type="match status" value="1"/>
</dbReference>
<evidence type="ECO:0000256" key="9">
    <source>
        <dbReference type="ARBA" id="ARBA00022777"/>
    </source>
</evidence>
<dbReference type="Pfam" id="PF01590">
    <property type="entry name" value="GAF"/>
    <property type="match status" value="1"/>
</dbReference>
<dbReference type="SMART" id="SM00388">
    <property type="entry name" value="HisKA"/>
    <property type="match status" value="1"/>
</dbReference>
<keyword evidence="8" id="KW-0547">Nucleotide-binding</keyword>
<feature type="domain" description="HAMP" evidence="16">
    <location>
        <begin position="307"/>
        <end position="364"/>
    </location>
</feature>
<dbReference type="PROSITE" id="PS50885">
    <property type="entry name" value="HAMP"/>
    <property type="match status" value="1"/>
</dbReference>
<dbReference type="GO" id="GO:0007234">
    <property type="term" value="P:osmosensory signaling via phosphorelay pathway"/>
    <property type="evidence" value="ECO:0007669"/>
    <property type="project" value="TreeGrafter"/>
</dbReference>
<evidence type="ECO:0000256" key="4">
    <source>
        <dbReference type="ARBA" id="ARBA00022475"/>
    </source>
</evidence>
<dbReference type="InterPro" id="IPR029016">
    <property type="entry name" value="GAF-like_dom_sf"/>
</dbReference>
<dbReference type="SUPFAM" id="SSF55781">
    <property type="entry name" value="GAF domain-like"/>
    <property type="match status" value="1"/>
</dbReference>
<evidence type="ECO:0000256" key="7">
    <source>
        <dbReference type="ARBA" id="ARBA00022692"/>
    </source>
</evidence>
<dbReference type="EC" id="2.7.13.3" evidence="3"/>
<evidence type="ECO:0000259" key="15">
    <source>
        <dbReference type="PROSITE" id="PS50109"/>
    </source>
</evidence>
<evidence type="ECO:0000256" key="11">
    <source>
        <dbReference type="ARBA" id="ARBA00022989"/>
    </source>
</evidence>
<dbReference type="InterPro" id="IPR003594">
    <property type="entry name" value="HATPase_dom"/>
</dbReference>
<dbReference type="Pfam" id="PF00512">
    <property type="entry name" value="HisKA"/>
    <property type="match status" value="1"/>
</dbReference>
<comment type="subcellular location">
    <subcellularLocation>
        <location evidence="2">Cell membrane</location>
        <topology evidence="2">Multi-pass membrane protein</topology>
    </subcellularLocation>
</comment>
<dbReference type="SMART" id="SM00065">
    <property type="entry name" value="GAF"/>
    <property type="match status" value="1"/>
</dbReference>
<dbReference type="CDD" id="cd16922">
    <property type="entry name" value="HATPase_EvgS-ArcB-TorS-like"/>
    <property type="match status" value="1"/>
</dbReference>
<dbReference type="FunFam" id="3.30.565.10:FF:000006">
    <property type="entry name" value="Sensor histidine kinase WalK"/>
    <property type="match status" value="1"/>
</dbReference>
<dbReference type="CDD" id="cd18773">
    <property type="entry name" value="PDC1_HK_sensor"/>
    <property type="match status" value="1"/>
</dbReference>
<protein>
    <recommendedName>
        <fullName evidence="3">histidine kinase</fullName>
        <ecNumber evidence="3">2.7.13.3</ecNumber>
    </recommendedName>
</protein>
<dbReference type="PANTHER" id="PTHR42878:SF7">
    <property type="entry name" value="SENSOR HISTIDINE KINASE GLRK"/>
    <property type="match status" value="1"/>
</dbReference>
<evidence type="ECO:0000256" key="1">
    <source>
        <dbReference type="ARBA" id="ARBA00000085"/>
    </source>
</evidence>
<keyword evidence="10" id="KW-0067">ATP-binding</keyword>
<evidence type="ECO:0000256" key="13">
    <source>
        <dbReference type="ARBA" id="ARBA00023136"/>
    </source>
</evidence>
<dbReference type="InterPro" id="IPR033479">
    <property type="entry name" value="dCache_1"/>
</dbReference>
<dbReference type="InterPro" id="IPR003018">
    <property type="entry name" value="GAF"/>
</dbReference>
<dbReference type="CDD" id="cd18774">
    <property type="entry name" value="PDC2_HK_sensor"/>
    <property type="match status" value="1"/>
</dbReference>
<dbReference type="Gene3D" id="3.30.565.10">
    <property type="entry name" value="Histidine kinase-like ATPase, C-terminal domain"/>
    <property type="match status" value="1"/>
</dbReference>
<sequence length="779" mass="83358">MRRVLGRPRGIAADLALLIGAVLLPFLLLNGFFSYRSIQDERATIEATALREAQATALRLDELVAETRSLLTVLARTPVLHDDDPLTTRAFLLDLEARFSSYDGFLAADAAGNVYVSTGGSGGASDALIDQAFFQAVIREDRLLVSDVLLSPGAGEARVVIAMPVLPLDGRGTPIGAVGAVLDLRRLQQWFDNRPYPAGTLVMFIDSQGRVVGHNLDAERWVGQPLSAMPHIRTVLAERAGIGQGVDIDGVVRLHGFTTTEETSWHILVGVPTTTVDATVRRQVRLLGLWLGLATLATLAIALIAGREIIRPLRILTADAYRIADGDLDHRTTLARPSAAGAAEVQRLGLALNGMADELVASIAGHRAAQERMELAVAQVGHAMTSTTEPAAALTPLVEAAVALAQADAGLLLGIDDAEPILASAGLPLPTALPPPITPAGSDDDCDGTVERAAAALGMRQRLAVPVRVRGETLGTLVVLRAGATRFAEGEARLLRIFADQAAAAVEQSRLRAAVAQTAALRELQRLQAEFLTTASHELRAPVTGIKGYAELLLREDLPLDPTTRRECLTGINRLADRLAAQVRAFFDAMRAGDRRLTVRREPVDLHGVAASALHSFANRSELHQFALLGPPDLPKALADPERIEDVLINLLDNAVKYSPEGGAIELTVAARHPEGTEEVANPGATAQILVTVRDRGIGIAPQEQERVFERFYRLDRLTTRRAGGMGLGLYLCRAYIEGMGGRIWVESRLGEGSIFRFTLPLAPAPQARPVITTEVATP</sequence>
<dbReference type="SMART" id="SM00387">
    <property type="entry name" value="HATPase_c"/>
    <property type="match status" value="1"/>
</dbReference>
<evidence type="ECO:0000259" key="16">
    <source>
        <dbReference type="PROSITE" id="PS50885"/>
    </source>
</evidence>
<dbReference type="SUPFAM" id="SSF158472">
    <property type="entry name" value="HAMP domain-like"/>
    <property type="match status" value="1"/>
</dbReference>
<keyword evidence="4" id="KW-1003">Cell membrane</keyword>
<reference evidence="17" key="1">
    <citation type="submission" date="2020-02" db="EMBL/GenBank/DDBJ databases">
        <authorList>
            <person name="Meier V. D."/>
        </authorList>
    </citation>
    <scope>NUCLEOTIDE SEQUENCE</scope>
    <source>
        <strain evidence="17">AVDCRST_MAG18</strain>
    </source>
</reference>
<dbReference type="GO" id="GO:0000156">
    <property type="term" value="F:phosphorelay response regulator activity"/>
    <property type="evidence" value="ECO:0007669"/>
    <property type="project" value="TreeGrafter"/>
</dbReference>
<evidence type="ECO:0000256" key="8">
    <source>
        <dbReference type="ARBA" id="ARBA00022741"/>
    </source>
</evidence>
<dbReference type="PANTHER" id="PTHR42878">
    <property type="entry name" value="TWO-COMPONENT HISTIDINE KINASE"/>
    <property type="match status" value="1"/>
</dbReference>
<evidence type="ECO:0000256" key="3">
    <source>
        <dbReference type="ARBA" id="ARBA00012438"/>
    </source>
</evidence>
<dbReference type="InterPro" id="IPR005467">
    <property type="entry name" value="His_kinase_dom"/>
</dbReference>
<dbReference type="Gene3D" id="3.30.450.40">
    <property type="match status" value="1"/>
</dbReference>
<evidence type="ECO:0000256" key="6">
    <source>
        <dbReference type="ARBA" id="ARBA00022679"/>
    </source>
</evidence>